<organism evidence="2 3">
    <name type="scientific">Streptomyces albiaxialis</name>
    <dbReference type="NCBI Taxonomy" id="329523"/>
    <lineage>
        <taxon>Bacteria</taxon>
        <taxon>Bacillati</taxon>
        <taxon>Actinomycetota</taxon>
        <taxon>Actinomycetes</taxon>
        <taxon>Kitasatosporales</taxon>
        <taxon>Streptomycetaceae</taxon>
        <taxon>Streptomyces</taxon>
    </lineage>
</organism>
<feature type="compositionally biased region" description="Acidic residues" evidence="1">
    <location>
        <begin position="32"/>
        <end position="44"/>
    </location>
</feature>
<evidence type="ECO:0000313" key="3">
    <source>
        <dbReference type="Proteomes" id="UP001500016"/>
    </source>
</evidence>
<accession>A0ABP5H7R9</accession>
<name>A0ABP5H7R9_9ACTN</name>
<comment type="caution">
    <text evidence="2">The sequence shown here is derived from an EMBL/GenBank/DDBJ whole genome shotgun (WGS) entry which is preliminary data.</text>
</comment>
<evidence type="ECO:0000313" key="2">
    <source>
        <dbReference type="EMBL" id="GAA2067800.1"/>
    </source>
</evidence>
<reference evidence="3" key="1">
    <citation type="journal article" date="2019" name="Int. J. Syst. Evol. Microbiol.">
        <title>The Global Catalogue of Microorganisms (GCM) 10K type strain sequencing project: providing services to taxonomists for standard genome sequencing and annotation.</title>
        <authorList>
            <consortium name="The Broad Institute Genomics Platform"/>
            <consortium name="The Broad Institute Genome Sequencing Center for Infectious Disease"/>
            <person name="Wu L."/>
            <person name="Ma J."/>
        </authorList>
    </citation>
    <scope>NUCLEOTIDE SEQUENCE [LARGE SCALE GENOMIC DNA]</scope>
    <source>
        <strain evidence="3">JCM 15478</strain>
    </source>
</reference>
<gene>
    <name evidence="2" type="ORF">GCM10009801_15470</name>
</gene>
<sequence length="146" mass="15171">MSSVSLPAAVERLLARPGARVEDLRTASPPPEDPDAADARADEEEMYAECEALVAALARAWGEPGILDLAPFLERTVSGEPVPEPLTGLCGHVAELAVWPVGGRWFGLGVVPYGDMFPARLVAVLGAEGPPPLSPPDAPGGARDGR</sequence>
<feature type="region of interest" description="Disordered" evidence="1">
    <location>
        <begin position="20"/>
        <end position="44"/>
    </location>
</feature>
<keyword evidence="3" id="KW-1185">Reference proteome</keyword>
<protein>
    <submittedName>
        <fullName evidence="2">Uncharacterized protein</fullName>
    </submittedName>
</protein>
<proteinExistence type="predicted"/>
<evidence type="ECO:0000256" key="1">
    <source>
        <dbReference type="SAM" id="MobiDB-lite"/>
    </source>
</evidence>
<dbReference type="RefSeq" id="WP_344525384.1">
    <property type="nucleotide sequence ID" value="NZ_BAAAPE010000002.1"/>
</dbReference>
<dbReference type="Proteomes" id="UP001500016">
    <property type="component" value="Unassembled WGS sequence"/>
</dbReference>
<dbReference type="EMBL" id="BAAAPE010000002">
    <property type="protein sequence ID" value="GAA2067800.1"/>
    <property type="molecule type" value="Genomic_DNA"/>
</dbReference>